<dbReference type="InterPro" id="IPR036291">
    <property type="entry name" value="NAD(P)-bd_dom_sf"/>
</dbReference>
<dbReference type="PROSITE" id="PS01162">
    <property type="entry name" value="QOR_ZETA_CRYSTAL"/>
    <property type="match status" value="1"/>
</dbReference>
<proteinExistence type="predicted"/>
<dbReference type="InterPro" id="IPR002364">
    <property type="entry name" value="Quin_OxRdtase/zeta-crystal_CS"/>
</dbReference>
<dbReference type="InterPro" id="IPR013149">
    <property type="entry name" value="ADH-like_C"/>
</dbReference>
<gene>
    <name evidence="2" type="ORF">FTX54_001660</name>
</gene>
<dbReference type="CDD" id="cd05286">
    <property type="entry name" value="QOR2"/>
    <property type="match status" value="1"/>
</dbReference>
<dbReference type="Gene3D" id="3.90.180.10">
    <property type="entry name" value="Medium-chain alcohol dehydrogenases, catalytic domain"/>
    <property type="match status" value="1"/>
</dbReference>
<sequence length="324" mass="35037">MKAVQIHSFGGPEVLTYEEIETPKPHQGEVVVKVSAVGANYADTMRRQNHYVVDTPLPFIPGSEVVGEVVELGEGVTNVQQGDRVVALVGENGYAEYVRINAQTLIPVPETLSDHEAAALPLQGLSAYHIIKTMGRLEKGESILIHAAAGGVGTLAVQLAKRFGAGNIIATASTPEKRELALSLGADQVVDYTKDGWEKEVLELTEGHGADVALEMAGGKIFDQTLDCLAPFGRLVVYGAASGELPNLEPFRLLEKNQSVIGFFLPQMMAKPELFQQSLQELVSLAARKELTFEIGGVYPLKEAARLHEDMENRRTSGKLILEP</sequence>
<dbReference type="InterPro" id="IPR020843">
    <property type="entry name" value="ER"/>
</dbReference>
<protein>
    <submittedName>
        <fullName evidence="2">Quinone oxidoreductase</fullName>
    </submittedName>
</protein>
<dbReference type="SUPFAM" id="SSF50129">
    <property type="entry name" value="GroES-like"/>
    <property type="match status" value="1"/>
</dbReference>
<organism evidence="2 3">
    <name type="scientific">Alkalicoccus halolimnae</name>
    <dbReference type="NCBI Taxonomy" id="1667239"/>
    <lineage>
        <taxon>Bacteria</taxon>
        <taxon>Bacillati</taxon>
        <taxon>Bacillota</taxon>
        <taxon>Bacilli</taxon>
        <taxon>Bacillales</taxon>
        <taxon>Bacillaceae</taxon>
        <taxon>Alkalicoccus</taxon>
    </lineage>
</organism>
<evidence type="ECO:0000259" key="1">
    <source>
        <dbReference type="SMART" id="SM00829"/>
    </source>
</evidence>
<dbReference type="AlphaFoldDB" id="A0A5C7FHF9"/>
<dbReference type="InterPro" id="IPR011032">
    <property type="entry name" value="GroES-like_sf"/>
</dbReference>
<dbReference type="Pfam" id="PF08240">
    <property type="entry name" value="ADH_N"/>
    <property type="match status" value="1"/>
</dbReference>
<keyword evidence="3" id="KW-1185">Reference proteome</keyword>
<dbReference type="GO" id="GO:0003960">
    <property type="term" value="F:quinone reductase (NADPH) activity"/>
    <property type="evidence" value="ECO:0007669"/>
    <property type="project" value="InterPro"/>
</dbReference>
<reference evidence="2 3" key="1">
    <citation type="submission" date="2024-01" db="EMBL/GenBank/DDBJ databases">
        <title>Complete Genome Sequence of Alkalicoccus halolimnae BZ-SZ-XJ29T, a Moderately Halophilic Bacterium Isolated from a Salt Lake.</title>
        <authorList>
            <person name="Zhao B."/>
        </authorList>
    </citation>
    <scope>NUCLEOTIDE SEQUENCE [LARGE SCALE GENOMIC DNA]</scope>
    <source>
        <strain evidence="2 3">BZ-SZ-XJ29</strain>
    </source>
</reference>
<dbReference type="InterPro" id="IPR047618">
    <property type="entry name" value="QOR-like"/>
</dbReference>
<dbReference type="SUPFAM" id="SSF51735">
    <property type="entry name" value="NAD(P)-binding Rossmann-fold domains"/>
    <property type="match status" value="1"/>
</dbReference>
<accession>A0A5C7FHF9</accession>
<dbReference type="Pfam" id="PF00107">
    <property type="entry name" value="ADH_zinc_N"/>
    <property type="match status" value="1"/>
</dbReference>
<dbReference type="RefSeq" id="WP_147804195.1">
    <property type="nucleotide sequence ID" value="NZ_CP144914.1"/>
</dbReference>
<dbReference type="InterPro" id="IPR051397">
    <property type="entry name" value="Zn-ADH-like_protein"/>
</dbReference>
<dbReference type="PANTHER" id="PTHR43677">
    <property type="entry name" value="SHORT-CHAIN DEHYDROGENASE/REDUCTASE"/>
    <property type="match status" value="1"/>
</dbReference>
<name>A0A5C7FHF9_9BACI</name>
<dbReference type="PANTHER" id="PTHR43677:SF4">
    <property type="entry name" value="QUINONE OXIDOREDUCTASE-LIKE PROTEIN 2"/>
    <property type="match status" value="1"/>
</dbReference>
<evidence type="ECO:0000313" key="3">
    <source>
        <dbReference type="Proteomes" id="UP000321816"/>
    </source>
</evidence>
<dbReference type="InterPro" id="IPR013154">
    <property type="entry name" value="ADH-like_N"/>
</dbReference>
<dbReference type="OrthoDB" id="9787435at2"/>
<dbReference type="Proteomes" id="UP000321816">
    <property type="component" value="Chromosome"/>
</dbReference>
<evidence type="ECO:0000313" key="2">
    <source>
        <dbReference type="EMBL" id="WWD80301.1"/>
    </source>
</evidence>
<dbReference type="SMART" id="SM00829">
    <property type="entry name" value="PKS_ER"/>
    <property type="match status" value="1"/>
</dbReference>
<dbReference type="Gene3D" id="3.40.50.720">
    <property type="entry name" value="NAD(P)-binding Rossmann-like Domain"/>
    <property type="match status" value="1"/>
</dbReference>
<dbReference type="KEGG" id="ahal:FTX54_001660"/>
<feature type="domain" description="Enoyl reductase (ER)" evidence="1">
    <location>
        <begin position="10"/>
        <end position="322"/>
    </location>
</feature>
<dbReference type="GO" id="GO:0008270">
    <property type="term" value="F:zinc ion binding"/>
    <property type="evidence" value="ECO:0007669"/>
    <property type="project" value="InterPro"/>
</dbReference>
<dbReference type="EMBL" id="CP144914">
    <property type="protein sequence ID" value="WWD80301.1"/>
    <property type="molecule type" value="Genomic_DNA"/>
</dbReference>